<dbReference type="AlphaFoldDB" id="A0A3G8JN74"/>
<proteinExistence type="predicted"/>
<protein>
    <submittedName>
        <fullName evidence="2">Uncharacterized protein</fullName>
    </submittedName>
</protein>
<dbReference type="EMBL" id="CP033972">
    <property type="protein sequence ID" value="AZG46433.1"/>
    <property type="molecule type" value="Genomic_DNA"/>
</dbReference>
<keyword evidence="1" id="KW-1133">Transmembrane helix</keyword>
<organism evidence="2 3">
    <name type="scientific">Gordonia insulae</name>
    <dbReference type="NCBI Taxonomy" id="2420509"/>
    <lineage>
        <taxon>Bacteria</taxon>
        <taxon>Bacillati</taxon>
        <taxon>Actinomycetota</taxon>
        <taxon>Actinomycetes</taxon>
        <taxon>Mycobacteriales</taxon>
        <taxon>Gordoniaceae</taxon>
        <taxon>Gordonia</taxon>
    </lineage>
</organism>
<name>A0A3G8JN74_9ACTN</name>
<feature type="transmembrane region" description="Helical" evidence="1">
    <location>
        <begin position="12"/>
        <end position="33"/>
    </location>
</feature>
<reference evidence="2 3" key="1">
    <citation type="submission" date="2018-11" db="EMBL/GenBank/DDBJ databases">
        <title>Gordonia insulae sp. nov., isolated from an island soil.</title>
        <authorList>
            <person name="Kim Y.S."/>
            <person name="Kim S.B."/>
        </authorList>
    </citation>
    <scope>NUCLEOTIDE SEQUENCE [LARGE SCALE GENOMIC DNA]</scope>
    <source>
        <strain evidence="2 3">MMS17-SY073</strain>
    </source>
</reference>
<keyword evidence="3" id="KW-1185">Reference proteome</keyword>
<evidence type="ECO:0000313" key="2">
    <source>
        <dbReference type="EMBL" id="AZG46433.1"/>
    </source>
</evidence>
<keyword evidence="1" id="KW-0812">Transmembrane</keyword>
<dbReference type="RefSeq" id="WP_164473800.1">
    <property type="nucleotide sequence ID" value="NZ_CP033972.1"/>
</dbReference>
<sequence>MNVPQPSATTRVAGFVIAMVAVFGIAFGVGRAVGPIDGDTPTHDPGVHQYME</sequence>
<evidence type="ECO:0000313" key="3">
    <source>
        <dbReference type="Proteomes" id="UP000271469"/>
    </source>
</evidence>
<keyword evidence="1" id="KW-0472">Membrane</keyword>
<evidence type="ECO:0000256" key="1">
    <source>
        <dbReference type="SAM" id="Phobius"/>
    </source>
</evidence>
<gene>
    <name evidence="2" type="ORF">D7316_03034</name>
</gene>
<accession>A0A3G8JN74</accession>
<dbReference type="Proteomes" id="UP000271469">
    <property type="component" value="Chromosome"/>
</dbReference>
<dbReference type="KEGG" id="gom:D7316_03034"/>